<feature type="transmembrane region" description="Helical" evidence="1">
    <location>
        <begin position="6"/>
        <end position="22"/>
    </location>
</feature>
<keyword evidence="1" id="KW-1133">Transmembrane helix</keyword>
<evidence type="ECO:0000313" key="2">
    <source>
        <dbReference type="EMBL" id="QHT27094.1"/>
    </source>
</evidence>
<organism evidence="2">
    <name type="scientific">viral metagenome</name>
    <dbReference type="NCBI Taxonomy" id="1070528"/>
    <lineage>
        <taxon>unclassified sequences</taxon>
        <taxon>metagenomes</taxon>
        <taxon>organismal metagenomes</taxon>
    </lineage>
</organism>
<dbReference type="EMBL" id="MN739810">
    <property type="protein sequence ID" value="QHT27094.1"/>
    <property type="molecule type" value="Genomic_DNA"/>
</dbReference>
<evidence type="ECO:0000256" key="1">
    <source>
        <dbReference type="SAM" id="Phobius"/>
    </source>
</evidence>
<reference evidence="2" key="1">
    <citation type="journal article" date="2020" name="Nature">
        <title>Giant virus diversity and host interactions through global metagenomics.</title>
        <authorList>
            <person name="Schulz F."/>
            <person name="Roux S."/>
            <person name="Paez-Espino D."/>
            <person name="Jungbluth S."/>
            <person name="Walsh D.A."/>
            <person name="Denef V.J."/>
            <person name="McMahon K.D."/>
            <person name="Konstantinidis K.T."/>
            <person name="Eloe-Fadrosh E.A."/>
            <person name="Kyrpides N.C."/>
            <person name="Woyke T."/>
        </authorList>
    </citation>
    <scope>NUCLEOTIDE SEQUENCE</scope>
    <source>
        <strain evidence="2">GVMAG-M-3300023179-2</strain>
    </source>
</reference>
<keyword evidence="1" id="KW-0812">Transmembrane</keyword>
<name>A0A6C0EDA6_9ZZZZ</name>
<protein>
    <submittedName>
        <fullName evidence="2">Uncharacterized protein</fullName>
    </submittedName>
</protein>
<keyword evidence="1" id="KW-0472">Membrane</keyword>
<sequence length="36" mass="4281">MLSDKLFIYSIILYIGILFIYINHEPKKIIVTNLKI</sequence>
<proteinExistence type="predicted"/>
<accession>A0A6C0EDA6</accession>
<dbReference type="AlphaFoldDB" id="A0A6C0EDA6"/>